<dbReference type="Pfam" id="PF13442">
    <property type="entry name" value="Cytochrome_CBB3"/>
    <property type="match status" value="1"/>
</dbReference>
<dbReference type="EMBL" id="BMXG01000019">
    <property type="protein sequence ID" value="GHC08103.1"/>
    <property type="molecule type" value="Genomic_DNA"/>
</dbReference>
<dbReference type="InterPro" id="IPR011042">
    <property type="entry name" value="6-blade_b-propeller_TolB-like"/>
</dbReference>
<organism evidence="6 7">
    <name type="scientific">Cerasicoccus arenae</name>
    <dbReference type="NCBI Taxonomy" id="424488"/>
    <lineage>
        <taxon>Bacteria</taxon>
        <taxon>Pseudomonadati</taxon>
        <taxon>Verrucomicrobiota</taxon>
        <taxon>Opitutia</taxon>
        <taxon>Puniceicoccales</taxon>
        <taxon>Cerasicoccaceae</taxon>
        <taxon>Cerasicoccus</taxon>
    </lineage>
</organism>
<evidence type="ECO:0000256" key="2">
    <source>
        <dbReference type="ARBA" id="ARBA00022723"/>
    </source>
</evidence>
<dbReference type="GO" id="GO:0020037">
    <property type="term" value="F:heme binding"/>
    <property type="evidence" value="ECO:0007669"/>
    <property type="project" value="InterPro"/>
</dbReference>
<dbReference type="InterPro" id="IPR012938">
    <property type="entry name" value="Glc/Sorbosone_DH"/>
</dbReference>
<evidence type="ECO:0000256" key="1">
    <source>
        <dbReference type="ARBA" id="ARBA00022617"/>
    </source>
</evidence>
<dbReference type="GO" id="GO:0009055">
    <property type="term" value="F:electron transfer activity"/>
    <property type="evidence" value="ECO:0007669"/>
    <property type="project" value="InterPro"/>
</dbReference>
<proteinExistence type="predicted"/>
<keyword evidence="2 4" id="KW-0479">Metal-binding</keyword>
<accession>A0A8J3DLL6</accession>
<sequence length="440" mass="49125">MEELYAQHCQVCHGEKLEGGLGASLIDGEWRSDGSIRTLMDILRNGQPEFGMPGFAGQLSESEMRALVIYIQEREKYALEQPPKPEPGTKNVYSVAGERFRLEKVASGLATPWSVAFLPEGRFLVTEKLGGLRIIEANGKFGEPIKRTPAVFNKGQGGLLEVALHPDYAKNGWVYLAFSDADGDVSMTKIVRGKISGNNWVEQETIFEAPKKFYTNRGHHFGCRIAFDDKGYLFFSIGERGQQEQAQDTIRPNGKIHRIHDDGRIPSDNPFVENGFLTIWSYGNRNPQGLDFHPETGVLWESEHGPRGGDELNVIQRGANYGWPIVTYGMNYNGTPITSETSRPGMEQPIHYWTPSIAVCGIDFYEGDAFPSWKNRLLVGSLRQQELHLITLDGESVVRDEIILEDRGRVRDVASGPDGAIYLVLNSPDELARLVSQPKD</sequence>
<keyword evidence="7" id="KW-1185">Reference proteome</keyword>
<dbReference type="Proteomes" id="UP000642829">
    <property type="component" value="Unassembled WGS sequence"/>
</dbReference>
<dbReference type="PANTHER" id="PTHR19328:SF75">
    <property type="entry name" value="ALDOSE SUGAR DEHYDROGENASE YLII"/>
    <property type="match status" value="1"/>
</dbReference>
<evidence type="ECO:0000256" key="3">
    <source>
        <dbReference type="ARBA" id="ARBA00023004"/>
    </source>
</evidence>
<evidence type="ECO:0000256" key="4">
    <source>
        <dbReference type="PROSITE-ProRule" id="PRU00433"/>
    </source>
</evidence>
<dbReference type="SUPFAM" id="SSF46626">
    <property type="entry name" value="Cytochrome c"/>
    <property type="match status" value="1"/>
</dbReference>
<feature type="domain" description="Cytochrome c" evidence="5">
    <location>
        <begin position="1"/>
        <end position="75"/>
    </location>
</feature>
<comment type="caution">
    <text evidence="6">The sequence shown here is derived from an EMBL/GenBank/DDBJ whole genome shotgun (WGS) entry which is preliminary data.</text>
</comment>
<dbReference type="SUPFAM" id="SSF50952">
    <property type="entry name" value="Soluble quinoprotein glucose dehydrogenase"/>
    <property type="match status" value="1"/>
</dbReference>
<reference evidence="6" key="2">
    <citation type="submission" date="2020-09" db="EMBL/GenBank/DDBJ databases">
        <authorList>
            <person name="Sun Q."/>
            <person name="Kim S."/>
        </authorList>
    </citation>
    <scope>NUCLEOTIDE SEQUENCE</scope>
    <source>
        <strain evidence="6">KCTC 12870</strain>
    </source>
</reference>
<protein>
    <recommendedName>
        <fullName evidence="5">Cytochrome c domain-containing protein</fullName>
    </recommendedName>
</protein>
<evidence type="ECO:0000313" key="6">
    <source>
        <dbReference type="EMBL" id="GHC08103.1"/>
    </source>
</evidence>
<dbReference type="PANTHER" id="PTHR19328">
    <property type="entry name" value="HEDGEHOG-INTERACTING PROTEIN"/>
    <property type="match status" value="1"/>
</dbReference>
<dbReference type="Pfam" id="PF07995">
    <property type="entry name" value="GSDH"/>
    <property type="match status" value="1"/>
</dbReference>
<dbReference type="PROSITE" id="PS51007">
    <property type="entry name" value="CYTC"/>
    <property type="match status" value="1"/>
</dbReference>
<name>A0A8J3DLL6_9BACT</name>
<reference evidence="6" key="1">
    <citation type="journal article" date="2014" name="Int. J. Syst. Evol. Microbiol.">
        <title>Complete genome sequence of Corynebacterium casei LMG S-19264T (=DSM 44701T), isolated from a smear-ripened cheese.</title>
        <authorList>
            <consortium name="US DOE Joint Genome Institute (JGI-PGF)"/>
            <person name="Walter F."/>
            <person name="Albersmeier A."/>
            <person name="Kalinowski J."/>
            <person name="Ruckert C."/>
        </authorList>
    </citation>
    <scope>NUCLEOTIDE SEQUENCE</scope>
    <source>
        <strain evidence="6">KCTC 12870</strain>
    </source>
</reference>
<dbReference type="GO" id="GO:0046872">
    <property type="term" value="F:metal ion binding"/>
    <property type="evidence" value="ECO:0007669"/>
    <property type="project" value="UniProtKB-KW"/>
</dbReference>
<dbReference type="InterPro" id="IPR036909">
    <property type="entry name" value="Cyt_c-like_dom_sf"/>
</dbReference>
<gene>
    <name evidence="6" type="ORF">GCM10007047_26640</name>
</gene>
<dbReference type="Gene3D" id="1.10.760.10">
    <property type="entry name" value="Cytochrome c-like domain"/>
    <property type="match status" value="1"/>
</dbReference>
<keyword evidence="1 4" id="KW-0349">Heme</keyword>
<keyword evidence="3 4" id="KW-0408">Iron</keyword>
<evidence type="ECO:0000313" key="7">
    <source>
        <dbReference type="Proteomes" id="UP000642829"/>
    </source>
</evidence>
<evidence type="ECO:0000259" key="5">
    <source>
        <dbReference type="PROSITE" id="PS51007"/>
    </source>
</evidence>
<dbReference type="Gene3D" id="2.120.10.30">
    <property type="entry name" value="TolB, C-terminal domain"/>
    <property type="match status" value="1"/>
</dbReference>
<dbReference type="AlphaFoldDB" id="A0A8J3DLL6"/>
<dbReference type="InterPro" id="IPR011041">
    <property type="entry name" value="Quinoprot_gluc/sorb_DH_b-prop"/>
</dbReference>
<dbReference type="InterPro" id="IPR009056">
    <property type="entry name" value="Cyt_c-like_dom"/>
</dbReference>